<keyword evidence="2" id="KW-0472">Membrane</keyword>
<dbReference type="NCBIfam" id="TIGR01167">
    <property type="entry name" value="LPXTG_anchor"/>
    <property type="match status" value="1"/>
</dbReference>
<feature type="signal peptide" evidence="3">
    <location>
        <begin position="1"/>
        <end position="26"/>
    </location>
</feature>
<feature type="compositionally biased region" description="Low complexity" evidence="1">
    <location>
        <begin position="172"/>
        <end position="194"/>
    </location>
</feature>
<reference evidence="4 5" key="1">
    <citation type="submission" date="2016-10" db="EMBL/GenBank/DDBJ databases">
        <authorList>
            <person name="de Groot N.N."/>
        </authorList>
    </citation>
    <scope>NUCLEOTIDE SEQUENCE [LARGE SCALE GENOMIC DNA]</scope>
    <source>
        <strain evidence="4 5">CGMCC 4.2022</strain>
    </source>
</reference>
<evidence type="ECO:0000313" key="5">
    <source>
        <dbReference type="Proteomes" id="UP000199341"/>
    </source>
</evidence>
<keyword evidence="5" id="KW-1185">Reference proteome</keyword>
<evidence type="ECO:0000256" key="3">
    <source>
        <dbReference type="SAM" id="SignalP"/>
    </source>
</evidence>
<organism evidence="4 5">
    <name type="scientific">Actinacidiphila guanduensis</name>
    <dbReference type="NCBI Taxonomy" id="310781"/>
    <lineage>
        <taxon>Bacteria</taxon>
        <taxon>Bacillati</taxon>
        <taxon>Actinomycetota</taxon>
        <taxon>Actinomycetes</taxon>
        <taxon>Kitasatosporales</taxon>
        <taxon>Streptomycetaceae</taxon>
        <taxon>Actinacidiphila</taxon>
    </lineage>
</organism>
<dbReference type="AlphaFoldDB" id="A0A1G9Z856"/>
<protein>
    <submittedName>
        <fullName evidence="4">LPXTG-motif cell wall anchor domain-containing protein</fullName>
    </submittedName>
</protein>
<dbReference type="Proteomes" id="UP000199341">
    <property type="component" value="Unassembled WGS sequence"/>
</dbReference>
<keyword evidence="2" id="KW-0812">Transmembrane</keyword>
<evidence type="ECO:0000313" key="4">
    <source>
        <dbReference type="EMBL" id="SDN17768.1"/>
    </source>
</evidence>
<gene>
    <name evidence="4" type="ORF">SAMN05216259_10360</name>
</gene>
<name>A0A1G9Z856_9ACTN</name>
<feature type="chain" id="PRO_5039399392" evidence="3">
    <location>
        <begin position="27"/>
        <end position="250"/>
    </location>
</feature>
<dbReference type="RefSeq" id="WP_093783349.1">
    <property type="nucleotide sequence ID" value="NZ_FNIE01000003.1"/>
</dbReference>
<accession>A0A1G9Z856</accession>
<feature type="region of interest" description="Disordered" evidence="1">
    <location>
        <begin position="137"/>
        <end position="194"/>
    </location>
</feature>
<dbReference type="EMBL" id="FNIE01000003">
    <property type="protein sequence ID" value="SDN17768.1"/>
    <property type="molecule type" value="Genomic_DNA"/>
</dbReference>
<sequence length="250" mass="24145">MRVLPAVGATAVAVAATALFAPLAAANNAPGDNGTIKIHDAKTGEELVRNEPHVCTFYLDAFYFDGSQAASYKIVGIPPTGSKNDITQGSITLDAQGHGRTADMTLPDGHYKLEWNFDGEHGAAKHKVFWTDCGDQSGTGGASGGTAGTTGGSGDNGGTSAGTSGGTGDNGGTTSAGSSSGGASTAPAQSGGASSSASAAAAASSGSGTSGGGSLASTGASVTGISIAAVLLLAGGVVIRFRRKGAQRHL</sequence>
<evidence type="ECO:0000256" key="2">
    <source>
        <dbReference type="SAM" id="Phobius"/>
    </source>
</evidence>
<dbReference type="OrthoDB" id="4242700at2"/>
<keyword evidence="2" id="KW-1133">Transmembrane helix</keyword>
<feature type="compositionally biased region" description="Gly residues" evidence="1">
    <location>
        <begin position="137"/>
        <end position="171"/>
    </location>
</feature>
<proteinExistence type="predicted"/>
<keyword evidence="3" id="KW-0732">Signal</keyword>
<evidence type="ECO:0000256" key="1">
    <source>
        <dbReference type="SAM" id="MobiDB-lite"/>
    </source>
</evidence>
<feature type="transmembrane region" description="Helical" evidence="2">
    <location>
        <begin position="220"/>
        <end position="241"/>
    </location>
</feature>
<dbReference type="STRING" id="310781.SAMN05216259_10360"/>